<evidence type="ECO:0000313" key="2">
    <source>
        <dbReference type="EMBL" id="CAA9330227.1"/>
    </source>
</evidence>
<feature type="compositionally biased region" description="Low complexity" evidence="1">
    <location>
        <begin position="102"/>
        <end position="112"/>
    </location>
</feature>
<accession>A0A6J4LES3</accession>
<protein>
    <submittedName>
        <fullName evidence="2">Uncharacterized protein</fullName>
    </submittedName>
</protein>
<sequence length="124" mass="13547">MRSLGRLLRQGPWSPLARGLCWTRGGEPTWLALAWGGVLLGGDHARLGPESSAHLWSPRPDPPPLVDVLVPYGRGCGVEGTWRFQRERPGVRSPRTVGAPPRLTAADTVLDAAARRPTGRWSPW</sequence>
<reference evidence="2" key="1">
    <citation type="submission" date="2020-02" db="EMBL/GenBank/DDBJ databases">
        <authorList>
            <person name="Meier V. D."/>
        </authorList>
    </citation>
    <scope>NUCLEOTIDE SEQUENCE</scope>
    <source>
        <strain evidence="2">AVDCRST_MAG48</strain>
    </source>
</reference>
<proteinExistence type="predicted"/>
<organism evidence="2">
    <name type="scientific">uncultured Friedmanniella sp</name>
    <dbReference type="NCBI Taxonomy" id="335381"/>
    <lineage>
        <taxon>Bacteria</taxon>
        <taxon>Bacillati</taxon>
        <taxon>Actinomycetota</taxon>
        <taxon>Actinomycetes</taxon>
        <taxon>Propionibacteriales</taxon>
        <taxon>Nocardioidaceae</taxon>
        <taxon>Friedmanniella</taxon>
        <taxon>environmental samples</taxon>
    </lineage>
</organism>
<dbReference type="AlphaFoldDB" id="A0A6J4LES3"/>
<name>A0A6J4LES3_9ACTN</name>
<evidence type="ECO:0000256" key="1">
    <source>
        <dbReference type="SAM" id="MobiDB-lite"/>
    </source>
</evidence>
<gene>
    <name evidence="2" type="ORF">AVDCRST_MAG48-3106</name>
</gene>
<dbReference type="EMBL" id="CADCTS010000442">
    <property type="protein sequence ID" value="CAA9330227.1"/>
    <property type="molecule type" value="Genomic_DNA"/>
</dbReference>
<feature type="region of interest" description="Disordered" evidence="1">
    <location>
        <begin position="88"/>
        <end position="124"/>
    </location>
</feature>